<gene>
    <name evidence="1" type="ORF">EWM64_g4895</name>
</gene>
<accession>A0A4Y9ZYJ9</accession>
<dbReference type="OrthoDB" id="5311491at2759"/>
<reference evidence="1 2" key="1">
    <citation type="submission" date="2019-02" db="EMBL/GenBank/DDBJ databases">
        <title>Genome sequencing of the rare red list fungi Hericium alpestre (H. flagellum).</title>
        <authorList>
            <person name="Buettner E."/>
            <person name="Kellner H."/>
        </authorList>
    </citation>
    <scope>NUCLEOTIDE SEQUENCE [LARGE SCALE GENOMIC DNA]</scope>
    <source>
        <strain evidence="1 2">DSM 108284</strain>
    </source>
</reference>
<keyword evidence="2" id="KW-1185">Reference proteome</keyword>
<dbReference type="EMBL" id="SFCI01000558">
    <property type="protein sequence ID" value="TFY79113.1"/>
    <property type="molecule type" value="Genomic_DNA"/>
</dbReference>
<dbReference type="Gene3D" id="3.40.50.1820">
    <property type="entry name" value="alpha/beta hydrolase"/>
    <property type="match status" value="1"/>
</dbReference>
<dbReference type="SUPFAM" id="SSF53474">
    <property type="entry name" value="alpha/beta-Hydrolases"/>
    <property type="match status" value="1"/>
</dbReference>
<dbReference type="AlphaFoldDB" id="A0A4Y9ZYJ9"/>
<dbReference type="Proteomes" id="UP000298061">
    <property type="component" value="Unassembled WGS sequence"/>
</dbReference>
<dbReference type="InterPro" id="IPR029058">
    <property type="entry name" value="AB_hydrolase_fold"/>
</dbReference>
<evidence type="ECO:0000313" key="2">
    <source>
        <dbReference type="Proteomes" id="UP000298061"/>
    </source>
</evidence>
<organism evidence="1 2">
    <name type="scientific">Hericium alpestre</name>
    <dbReference type="NCBI Taxonomy" id="135208"/>
    <lineage>
        <taxon>Eukaryota</taxon>
        <taxon>Fungi</taxon>
        <taxon>Dikarya</taxon>
        <taxon>Basidiomycota</taxon>
        <taxon>Agaricomycotina</taxon>
        <taxon>Agaricomycetes</taxon>
        <taxon>Russulales</taxon>
        <taxon>Hericiaceae</taxon>
        <taxon>Hericium</taxon>
    </lineage>
</organism>
<comment type="caution">
    <text evidence="1">The sequence shown here is derived from an EMBL/GenBank/DDBJ whole genome shotgun (WGS) entry which is preliminary data.</text>
</comment>
<proteinExistence type="predicted"/>
<evidence type="ECO:0000313" key="1">
    <source>
        <dbReference type="EMBL" id="TFY79113.1"/>
    </source>
</evidence>
<name>A0A4Y9ZYJ9_9AGAM</name>
<sequence>MPLAPVKEEGAQLYYEDSGPVEGVHYTTLVLVHGTAIFHPMMPFAEPNGLRIVAVNRRNYPVSTADTAEDLLAIAKGSPAETQSAFLARQGLEIAEFLSWFIEM</sequence>
<dbReference type="STRING" id="135208.A0A4Y9ZYJ9"/>
<protein>
    <submittedName>
        <fullName evidence="1">Uncharacterized protein</fullName>
    </submittedName>
</protein>